<keyword evidence="4 13" id="KW-0732">Signal</keyword>
<keyword evidence="8" id="KW-0865">Zymogen</keyword>
<dbReference type="Pfam" id="PF01549">
    <property type="entry name" value="ShK"/>
    <property type="match status" value="2"/>
</dbReference>
<dbReference type="PRINTS" id="PR00480">
    <property type="entry name" value="ASTACIN"/>
</dbReference>
<keyword evidence="6 12" id="KW-0862">Zinc</keyword>
<dbReference type="PROSITE" id="PS51864">
    <property type="entry name" value="ASTACIN"/>
    <property type="match status" value="1"/>
</dbReference>
<evidence type="ECO:0000256" key="9">
    <source>
        <dbReference type="ARBA" id="ARBA00023157"/>
    </source>
</evidence>
<dbReference type="AlphaFoldDB" id="A0A7M5XA18"/>
<comment type="function">
    <text evidence="1">Metalloprotease.</text>
</comment>
<name>A0A7M5XA18_9CNID</name>
<evidence type="ECO:0000313" key="16">
    <source>
        <dbReference type="EnsemblMetazoa" id="CLYHEMP020043.6"/>
    </source>
</evidence>
<evidence type="ECO:0000256" key="5">
    <source>
        <dbReference type="ARBA" id="ARBA00022801"/>
    </source>
</evidence>
<dbReference type="InterPro" id="IPR024079">
    <property type="entry name" value="MetalloPept_cat_dom_sf"/>
</dbReference>
<dbReference type="InterPro" id="IPR001506">
    <property type="entry name" value="Peptidase_M12A"/>
</dbReference>
<reference evidence="16" key="1">
    <citation type="submission" date="2021-01" db="UniProtKB">
        <authorList>
            <consortium name="EnsemblMetazoa"/>
        </authorList>
    </citation>
    <scope>IDENTIFICATION</scope>
</reference>
<evidence type="ECO:0000259" key="14">
    <source>
        <dbReference type="PROSITE" id="PS51670"/>
    </source>
</evidence>
<feature type="domain" description="Peptidase M12A" evidence="15">
    <location>
        <begin position="79"/>
        <end position="279"/>
    </location>
</feature>
<evidence type="ECO:0000256" key="10">
    <source>
        <dbReference type="ARBA" id="ARBA00023180"/>
    </source>
</evidence>
<sequence>MKILVLAVVLFAFAWCKKKDGNNHDDILDTNQKMFERAKKGTSGFSGKKKLIKEEDMLEGDIVLTPKLRKYLNNQRDGKAISAFDAAVSKAWPKSGPYARVPYTFARGFSYKSVVGQAIAEYNAKTCIRFVPRRSSDRSYVEFMHGGGCYSMIGRVGGKQQISLGNGCGTKGVAIHEMMHALGFFHEQSRRDRDTYIQIMWQNIPGRVRYNFEKYRHGEAQTLGQPYDKRSVMHYGNYAFSTNRQKTIVSKSNPNEVLGQRQGLSVIDIRQLKTMYKCGGTKPVVTQRPTTTNCKDRYSMCTTLAREGFCRVTFTSWMKNNCKKSCKKCPTEPVKPSLPRCKPHKNSRYCASWVRSGYCTNRRYASFMTGHCSSCKKCI</sequence>
<evidence type="ECO:0000256" key="6">
    <source>
        <dbReference type="ARBA" id="ARBA00022833"/>
    </source>
</evidence>
<feature type="chain" id="PRO_5029949407" description="Metalloendopeptidase" evidence="13">
    <location>
        <begin position="17"/>
        <end position="379"/>
    </location>
</feature>
<dbReference type="PANTHER" id="PTHR10127:SF901">
    <property type="entry name" value="METALLOENDOPEPTIDASE"/>
    <property type="match status" value="1"/>
</dbReference>
<protein>
    <recommendedName>
        <fullName evidence="13">Metalloendopeptidase</fullName>
        <ecNumber evidence="13">3.4.24.-</ecNumber>
    </recommendedName>
</protein>
<dbReference type="GO" id="GO:0006508">
    <property type="term" value="P:proteolysis"/>
    <property type="evidence" value="ECO:0007669"/>
    <property type="project" value="UniProtKB-KW"/>
</dbReference>
<dbReference type="InterPro" id="IPR003582">
    <property type="entry name" value="ShKT_dom"/>
</dbReference>
<accession>A0A7M5XA18</accession>
<dbReference type="SUPFAM" id="SSF55486">
    <property type="entry name" value="Metalloproteases ('zincins'), catalytic domain"/>
    <property type="match status" value="1"/>
</dbReference>
<evidence type="ECO:0000256" key="12">
    <source>
        <dbReference type="PROSITE-ProRule" id="PRU01211"/>
    </source>
</evidence>
<dbReference type="PANTHER" id="PTHR10127">
    <property type="entry name" value="DISCOIDIN, CUB, EGF, LAMININ , AND ZINC METALLOPROTEASE DOMAIN CONTAINING"/>
    <property type="match status" value="1"/>
</dbReference>
<evidence type="ECO:0000256" key="1">
    <source>
        <dbReference type="ARBA" id="ARBA00002657"/>
    </source>
</evidence>
<feature type="domain" description="ShKT" evidence="14">
    <location>
        <begin position="294"/>
        <end position="329"/>
    </location>
</feature>
<feature type="binding site" evidence="12">
    <location>
        <position position="176"/>
    </location>
    <ligand>
        <name>Zn(2+)</name>
        <dbReference type="ChEBI" id="CHEBI:29105"/>
        <note>catalytic</note>
    </ligand>
</feature>
<dbReference type="Pfam" id="PF01400">
    <property type="entry name" value="Astacin"/>
    <property type="match status" value="1"/>
</dbReference>
<dbReference type="CDD" id="cd04280">
    <property type="entry name" value="ZnMc_astacin_like"/>
    <property type="match status" value="1"/>
</dbReference>
<comment type="caution">
    <text evidence="11">Lacks conserved residue(s) required for the propagation of feature annotation.</text>
</comment>
<dbReference type="FunFam" id="3.40.390.10:FF:000015">
    <property type="entry name" value="Meprin A subunit"/>
    <property type="match status" value="1"/>
</dbReference>
<keyword evidence="7 12" id="KW-0482">Metalloprotease</keyword>
<keyword evidence="10" id="KW-0325">Glycoprotein</keyword>
<evidence type="ECO:0000256" key="2">
    <source>
        <dbReference type="ARBA" id="ARBA00022670"/>
    </source>
</evidence>
<dbReference type="OrthoDB" id="6021569at2759"/>
<keyword evidence="17" id="KW-1185">Reference proteome</keyword>
<evidence type="ECO:0000256" key="4">
    <source>
        <dbReference type="ARBA" id="ARBA00022729"/>
    </source>
</evidence>
<proteinExistence type="predicted"/>
<keyword evidence="5 12" id="KW-0378">Hydrolase</keyword>
<dbReference type="InterPro" id="IPR006026">
    <property type="entry name" value="Peptidase_Metallo"/>
</dbReference>
<evidence type="ECO:0000256" key="8">
    <source>
        <dbReference type="ARBA" id="ARBA00023145"/>
    </source>
</evidence>
<keyword evidence="2 12" id="KW-0645">Protease</keyword>
<evidence type="ECO:0000313" key="17">
    <source>
        <dbReference type="Proteomes" id="UP000594262"/>
    </source>
</evidence>
<evidence type="ECO:0000256" key="7">
    <source>
        <dbReference type="ARBA" id="ARBA00023049"/>
    </source>
</evidence>
<evidence type="ECO:0000259" key="15">
    <source>
        <dbReference type="PROSITE" id="PS51864"/>
    </source>
</evidence>
<dbReference type="SMART" id="SM00235">
    <property type="entry name" value="ZnMc"/>
    <property type="match status" value="1"/>
</dbReference>
<dbReference type="InterPro" id="IPR034035">
    <property type="entry name" value="Astacin-like_dom"/>
</dbReference>
<dbReference type="GO" id="GO:0008270">
    <property type="term" value="F:zinc ion binding"/>
    <property type="evidence" value="ECO:0007669"/>
    <property type="project" value="UniProtKB-UniRule"/>
</dbReference>
<feature type="binding site" evidence="12">
    <location>
        <position position="180"/>
    </location>
    <ligand>
        <name>Zn(2+)</name>
        <dbReference type="ChEBI" id="CHEBI:29105"/>
        <note>catalytic</note>
    </ligand>
</feature>
<dbReference type="EC" id="3.4.24.-" evidence="13"/>
<comment type="cofactor">
    <cofactor evidence="12 13">
        <name>Zn(2+)</name>
        <dbReference type="ChEBI" id="CHEBI:29105"/>
    </cofactor>
    <text evidence="12 13">Binds 1 zinc ion per subunit.</text>
</comment>
<keyword evidence="9" id="KW-1015">Disulfide bond</keyword>
<feature type="signal peptide" evidence="13">
    <location>
        <begin position="1"/>
        <end position="16"/>
    </location>
</feature>
<evidence type="ECO:0000256" key="3">
    <source>
        <dbReference type="ARBA" id="ARBA00022723"/>
    </source>
</evidence>
<dbReference type="SMART" id="SM00254">
    <property type="entry name" value="ShKT"/>
    <property type="match status" value="2"/>
</dbReference>
<feature type="active site" evidence="12">
    <location>
        <position position="177"/>
    </location>
</feature>
<organism evidence="16 17">
    <name type="scientific">Clytia hemisphaerica</name>
    <dbReference type="NCBI Taxonomy" id="252671"/>
    <lineage>
        <taxon>Eukaryota</taxon>
        <taxon>Metazoa</taxon>
        <taxon>Cnidaria</taxon>
        <taxon>Hydrozoa</taxon>
        <taxon>Hydroidolina</taxon>
        <taxon>Leptothecata</taxon>
        <taxon>Obeliida</taxon>
        <taxon>Clytiidae</taxon>
        <taxon>Clytia</taxon>
    </lineage>
</organism>
<dbReference type="PROSITE" id="PS51670">
    <property type="entry name" value="SHKT"/>
    <property type="match status" value="1"/>
</dbReference>
<dbReference type="GO" id="GO:0004222">
    <property type="term" value="F:metalloendopeptidase activity"/>
    <property type="evidence" value="ECO:0007669"/>
    <property type="project" value="UniProtKB-UniRule"/>
</dbReference>
<dbReference type="Gene3D" id="3.40.390.10">
    <property type="entry name" value="Collagenase (Catalytic Domain)"/>
    <property type="match status" value="1"/>
</dbReference>
<dbReference type="Gene3D" id="1.10.10.1940">
    <property type="match status" value="2"/>
</dbReference>
<feature type="binding site" evidence="12">
    <location>
        <position position="186"/>
    </location>
    <ligand>
        <name>Zn(2+)</name>
        <dbReference type="ChEBI" id="CHEBI:29105"/>
        <note>catalytic</note>
    </ligand>
</feature>
<evidence type="ECO:0000256" key="11">
    <source>
        <dbReference type="PROSITE-ProRule" id="PRU01005"/>
    </source>
</evidence>
<keyword evidence="3 12" id="KW-0479">Metal-binding</keyword>
<dbReference type="EnsemblMetazoa" id="CLYHEMT020043.6">
    <property type="protein sequence ID" value="CLYHEMP020043.6"/>
    <property type="gene ID" value="CLYHEMG020043"/>
</dbReference>
<dbReference type="Proteomes" id="UP000594262">
    <property type="component" value="Unplaced"/>
</dbReference>
<evidence type="ECO:0000256" key="13">
    <source>
        <dbReference type="RuleBase" id="RU361183"/>
    </source>
</evidence>